<proteinExistence type="predicted"/>
<evidence type="ECO:0000313" key="1">
    <source>
        <dbReference type="EMBL" id="KIK24262.1"/>
    </source>
</evidence>
<reference evidence="1 2" key="1">
    <citation type="submission" date="2014-04" db="EMBL/GenBank/DDBJ databases">
        <authorList>
            <consortium name="DOE Joint Genome Institute"/>
            <person name="Kuo A."/>
            <person name="Kohler A."/>
            <person name="Costa M.D."/>
            <person name="Nagy L.G."/>
            <person name="Floudas D."/>
            <person name="Copeland A."/>
            <person name="Barry K.W."/>
            <person name="Cichocki N."/>
            <person name="Veneault-Fourrey C."/>
            <person name="LaButti K."/>
            <person name="Lindquist E.A."/>
            <person name="Lipzen A."/>
            <person name="Lundell T."/>
            <person name="Morin E."/>
            <person name="Murat C."/>
            <person name="Sun H."/>
            <person name="Tunlid A."/>
            <person name="Henrissat B."/>
            <person name="Grigoriev I.V."/>
            <person name="Hibbett D.S."/>
            <person name="Martin F."/>
            <person name="Nordberg H.P."/>
            <person name="Cantor M.N."/>
            <person name="Hua S.X."/>
        </authorList>
    </citation>
    <scope>NUCLEOTIDE SEQUENCE [LARGE SCALE GENOMIC DNA]</scope>
    <source>
        <strain evidence="1 2">441</strain>
    </source>
</reference>
<accession>A0A0C9ZPL6</accession>
<dbReference type="HOGENOM" id="CLU_1865915_0_0_1"/>
<protein>
    <submittedName>
        <fullName evidence="1">Uncharacterized protein</fullName>
    </submittedName>
</protein>
<keyword evidence="2" id="KW-1185">Reference proteome</keyword>
<name>A0A0C9ZPL6_9AGAM</name>
<gene>
    <name evidence="1" type="ORF">PISMIDRAFT_416285</name>
</gene>
<dbReference type="Proteomes" id="UP000054018">
    <property type="component" value="Unassembled WGS sequence"/>
</dbReference>
<dbReference type="EMBL" id="KN833718">
    <property type="protein sequence ID" value="KIK24262.1"/>
    <property type="molecule type" value="Genomic_DNA"/>
</dbReference>
<evidence type="ECO:0000313" key="2">
    <source>
        <dbReference type="Proteomes" id="UP000054018"/>
    </source>
</evidence>
<reference evidence="2" key="2">
    <citation type="submission" date="2015-01" db="EMBL/GenBank/DDBJ databases">
        <title>Evolutionary Origins and Diversification of the Mycorrhizal Mutualists.</title>
        <authorList>
            <consortium name="DOE Joint Genome Institute"/>
            <consortium name="Mycorrhizal Genomics Consortium"/>
            <person name="Kohler A."/>
            <person name="Kuo A."/>
            <person name="Nagy L.G."/>
            <person name="Floudas D."/>
            <person name="Copeland A."/>
            <person name="Barry K.W."/>
            <person name="Cichocki N."/>
            <person name="Veneault-Fourrey C."/>
            <person name="LaButti K."/>
            <person name="Lindquist E.A."/>
            <person name="Lipzen A."/>
            <person name="Lundell T."/>
            <person name="Morin E."/>
            <person name="Murat C."/>
            <person name="Riley R."/>
            <person name="Ohm R."/>
            <person name="Sun H."/>
            <person name="Tunlid A."/>
            <person name="Henrissat B."/>
            <person name="Grigoriev I.V."/>
            <person name="Hibbett D.S."/>
            <person name="Martin F."/>
        </authorList>
    </citation>
    <scope>NUCLEOTIDE SEQUENCE [LARGE SCALE GENOMIC DNA]</scope>
    <source>
        <strain evidence="2">441</strain>
    </source>
</reference>
<organism evidence="1 2">
    <name type="scientific">Pisolithus microcarpus 441</name>
    <dbReference type="NCBI Taxonomy" id="765257"/>
    <lineage>
        <taxon>Eukaryota</taxon>
        <taxon>Fungi</taxon>
        <taxon>Dikarya</taxon>
        <taxon>Basidiomycota</taxon>
        <taxon>Agaricomycotina</taxon>
        <taxon>Agaricomycetes</taxon>
        <taxon>Agaricomycetidae</taxon>
        <taxon>Boletales</taxon>
        <taxon>Sclerodermatineae</taxon>
        <taxon>Pisolithaceae</taxon>
        <taxon>Pisolithus</taxon>
    </lineage>
</organism>
<dbReference type="AlphaFoldDB" id="A0A0C9ZPL6"/>
<sequence>MMTQGHTDVDIVRLVFRDMFLEHGMEQENSNTWSRRSESLAGRAKGFVTARGSMSVSSSAIYTGKWSTLMAWNSIDASLAVGLRANKATATWCPEGCSYDHTTTRHIRSRPCAGQNGWASSLASRARKYPIPDTFLD</sequence>